<protein>
    <submittedName>
        <fullName evidence="2">Uncharacterized protein</fullName>
    </submittedName>
</protein>
<dbReference type="EMBL" id="QYBC01000036">
    <property type="protein sequence ID" value="RYB01517.1"/>
    <property type="molecule type" value="Genomic_DNA"/>
</dbReference>
<evidence type="ECO:0000256" key="1">
    <source>
        <dbReference type="SAM" id="MobiDB-lite"/>
    </source>
</evidence>
<feature type="compositionally biased region" description="Basic and acidic residues" evidence="1">
    <location>
        <begin position="60"/>
        <end position="72"/>
    </location>
</feature>
<evidence type="ECO:0000313" key="2">
    <source>
        <dbReference type="EMBL" id="RYB01517.1"/>
    </source>
</evidence>
<sequence>MGDGEGPRPHVVDQTLWDRAKADQAVLDALAIPAGGGSTFRSKQRPRHPGSGLTRCGVGGERHDGDGAGADR</sequence>
<organism evidence="2 3">
    <name type="scientific">Lichenibacterium ramalinae</name>
    <dbReference type="NCBI Taxonomy" id="2316527"/>
    <lineage>
        <taxon>Bacteria</taxon>
        <taxon>Pseudomonadati</taxon>
        <taxon>Pseudomonadota</taxon>
        <taxon>Alphaproteobacteria</taxon>
        <taxon>Hyphomicrobiales</taxon>
        <taxon>Lichenihabitantaceae</taxon>
        <taxon>Lichenibacterium</taxon>
    </lineage>
</organism>
<reference evidence="2 3" key="1">
    <citation type="submission" date="2018-09" db="EMBL/GenBank/DDBJ databases">
        <authorList>
            <person name="Grouzdev D.S."/>
            <person name="Krutkina M.S."/>
        </authorList>
    </citation>
    <scope>NUCLEOTIDE SEQUENCE [LARGE SCALE GENOMIC DNA]</scope>
    <source>
        <strain evidence="2 3">RmlP001</strain>
    </source>
</reference>
<evidence type="ECO:0000313" key="3">
    <source>
        <dbReference type="Proteomes" id="UP000289411"/>
    </source>
</evidence>
<reference evidence="2 3" key="2">
    <citation type="submission" date="2019-02" db="EMBL/GenBank/DDBJ databases">
        <title>'Lichenibacterium ramalinii' gen. nov. sp. nov., 'Lichenibacterium minor' gen. nov. sp. nov.</title>
        <authorList>
            <person name="Pankratov T."/>
        </authorList>
    </citation>
    <scope>NUCLEOTIDE SEQUENCE [LARGE SCALE GENOMIC DNA]</scope>
    <source>
        <strain evidence="2 3">RmlP001</strain>
    </source>
</reference>
<accession>A0A4V1RHX0</accession>
<gene>
    <name evidence="2" type="ORF">D3272_25590</name>
</gene>
<dbReference type="AlphaFoldDB" id="A0A4V1RHX0"/>
<dbReference type="Proteomes" id="UP000289411">
    <property type="component" value="Unassembled WGS sequence"/>
</dbReference>
<feature type="region of interest" description="Disordered" evidence="1">
    <location>
        <begin position="34"/>
        <end position="72"/>
    </location>
</feature>
<keyword evidence="3" id="KW-1185">Reference proteome</keyword>
<comment type="caution">
    <text evidence="2">The sequence shown here is derived from an EMBL/GenBank/DDBJ whole genome shotgun (WGS) entry which is preliminary data.</text>
</comment>
<name>A0A4V1RHX0_9HYPH</name>
<proteinExistence type="predicted"/>